<organism evidence="3">
    <name type="scientific">Laccaria bicolor (strain S238N-H82 / ATCC MYA-4686)</name>
    <name type="common">Bicoloured deceiver</name>
    <name type="synonym">Laccaria laccata var. bicolor</name>
    <dbReference type="NCBI Taxonomy" id="486041"/>
    <lineage>
        <taxon>Eukaryota</taxon>
        <taxon>Fungi</taxon>
        <taxon>Dikarya</taxon>
        <taxon>Basidiomycota</taxon>
        <taxon>Agaricomycotina</taxon>
        <taxon>Agaricomycetes</taxon>
        <taxon>Agaricomycetidae</taxon>
        <taxon>Agaricales</taxon>
        <taxon>Agaricineae</taxon>
        <taxon>Hydnangiaceae</taxon>
        <taxon>Laccaria</taxon>
    </lineage>
</organism>
<dbReference type="Proteomes" id="UP000001194">
    <property type="component" value="Unassembled WGS sequence"/>
</dbReference>
<dbReference type="RefSeq" id="XP_001885298.1">
    <property type="nucleotide sequence ID" value="XM_001885263.1"/>
</dbReference>
<reference evidence="2 3" key="1">
    <citation type="journal article" date="2008" name="Nature">
        <title>The genome of Laccaria bicolor provides insights into mycorrhizal symbiosis.</title>
        <authorList>
            <person name="Martin F."/>
            <person name="Aerts A."/>
            <person name="Ahren D."/>
            <person name="Brun A."/>
            <person name="Danchin E.G.J."/>
            <person name="Duchaussoy F."/>
            <person name="Gibon J."/>
            <person name="Kohler A."/>
            <person name="Lindquist E."/>
            <person name="Pereda V."/>
            <person name="Salamov A."/>
            <person name="Shapiro H.J."/>
            <person name="Wuyts J."/>
            <person name="Blaudez D."/>
            <person name="Buee M."/>
            <person name="Brokstein P."/>
            <person name="Canbaeck B."/>
            <person name="Cohen D."/>
            <person name="Courty P.E."/>
            <person name="Coutinho P.M."/>
            <person name="Delaruelle C."/>
            <person name="Detter J.C."/>
            <person name="Deveau A."/>
            <person name="DiFazio S."/>
            <person name="Duplessis S."/>
            <person name="Fraissinet-Tachet L."/>
            <person name="Lucic E."/>
            <person name="Frey-Klett P."/>
            <person name="Fourrey C."/>
            <person name="Feussner I."/>
            <person name="Gay G."/>
            <person name="Grimwood J."/>
            <person name="Hoegger P.J."/>
            <person name="Jain P."/>
            <person name="Kilaru S."/>
            <person name="Labbe J."/>
            <person name="Lin Y.C."/>
            <person name="Legue V."/>
            <person name="Le Tacon F."/>
            <person name="Marmeisse R."/>
            <person name="Melayah D."/>
            <person name="Montanini B."/>
            <person name="Muratet M."/>
            <person name="Nehls U."/>
            <person name="Niculita-Hirzel H."/>
            <person name="Oudot-Le Secq M.P."/>
            <person name="Peter M."/>
            <person name="Quesneville H."/>
            <person name="Rajashekar B."/>
            <person name="Reich M."/>
            <person name="Rouhier N."/>
            <person name="Schmutz J."/>
            <person name="Yin T."/>
            <person name="Chalot M."/>
            <person name="Henrissat B."/>
            <person name="Kuees U."/>
            <person name="Lucas S."/>
            <person name="Van de Peer Y."/>
            <person name="Podila G.K."/>
            <person name="Polle A."/>
            <person name="Pukkila P.J."/>
            <person name="Richardson P.M."/>
            <person name="Rouze P."/>
            <person name="Sanders I.R."/>
            <person name="Stajich J.E."/>
            <person name="Tunlid A."/>
            <person name="Tuskan G."/>
            <person name="Grigoriev I.V."/>
        </authorList>
    </citation>
    <scope>NUCLEOTIDE SEQUENCE [LARGE SCALE GENOMIC DNA]</scope>
    <source>
        <strain evidence="3">S238N-H82 / ATCC MYA-4686</strain>
    </source>
</reference>
<evidence type="ECO:0000256" key="1">
    <source>
        <dbReference type="SAM" id="MobiDB-lite"/>
    </source>
</evidence>
<feature type="compositionally biased region" description="Basic and acidic residues" evidence="1">
    <location>
        <begin position="39"/>
        <end position="54"/>
    </location>
</feature>
<dbReference type="HOGENOM" id="CLU_071378_1_0_1"/>
<dbReference type="AlphaFoldDB" id="B0DMW4"/>
<feature type="region of interest" description="Disordered" evidence="1">
    <location>
        <begin position="35"/>
        <end position="74"/>
    </location>
</feature>
<keyword evidence="3" id="KW-1185">Reference proteome</keyword>
<dbReference type="GeneID" id="6080942"/>
<dbReference type="OrthoDB" id="2124139at2759"/>
<evidence type="ECO:0000313" key="2">
    <source>
        <dbReference type="EMBL" id="EDR04043.1"/>
    </source>
</evidence>
<dbReference type="EMBL" id="DS547120">
    <property type="protein sequence ID" value="EDR04043.1"/>
    <property type="molecule type" value="Genomic_DNA"/>
</dbReference>
<gene>
    <name evidence="2" type="ORF">LACBIDRAFT_306427</name>
</gene>
<accession>B0DMW4</accession>
<dbReference type="KEGG" id="lbc:LACBIDRAFT_306427"/>
<dbReference type="InParanoid" id="B0DMW4"/>
<protein>
    <submittedName>
        <fullName evidence="2">Predicted protein</fullName>
    </submittedName>
</protein>
<evidence type="ECO:0000313" key="3">
    <source>
        <dbReference type="Proteomes" id="UP000001194"/>
    </source>
</evidence>
<sequence length="126" mass="13782">MRVRGFHPFEPVSPAVPDDILWQGWILSKEVFDDASGSFKRDGPPRSDKDRCVDSETQLKPVHPSTTTAPSGQRTLALNEDVIADILAATRPSPSWKACVLEGTNWAGTAKENIEKYTSSIGAQDD</sequence>
<proteinExistence type="predicted"/>
<feature type="compositionally biased region" description="Polar residues" evidence="1">
    <location>
        <begin position="64"/>
        <end position="74"/>
    </location>
</feature>
<name>B0DMW4_LACBS</name>